<accession>A0A8T2PDE4</accession>
<comment type="caution">
    <text evidence="2">The sequence shown here is derived from an EMBL/GenBank/DDBJ whole genome shotgun (WGS) entry which is preliminary data.</text>
</comment>
<organism evidence="2 3">
    <name type="scientific">Albula glossodonta</name>
    <name type="common">roundjaw bonefish</name>
    <dbReference type="NCBI Taxonomy" id="121402"/>
    <lineage>
        <taxon>Eukaryota</taxon>
        <taxon>Metazoa</taxon>
        <taxon>Chordata</taxon>
        <taxon>Craniata</taxon>
        <taxon>Vertebrata</taxon>
        <taxon>Euteleostomi</taxon>
        <taxon>Actinopterygii</taxon>
        <taxon>Neopterygii</taxon>
        <taxon>Teleostei</taxon>
        <taxon>Albuliformes</taxon>
        <taxon>Albulidae</taxon>
        <taxon>Albula</taxon>
    </lineage>
</organism>
<feature type="compositionally biased region" description="Pro residues" evidence="1">
    <location>
        <begin position="45"/>
        <end position="57"/>
    </location>
</feature>
<feature type="region of interest" description="Disordered" evidence="1">
    <location>
        <begin position="35"/>
        <end position="57"/>
    </location>
</feature>
<keyword evidence="3" id="KW-1185">Reference proteome</keyword>
<sequence length="57" mass="6421">MFSSTPDVLLQWLFWRTGQKTQLPLSRTCQLLNRLSDGHGQPCLAKPPPPPPLTPRP</sequence>
<dbReference type="Proteomes" id="UP000824540">
    <property type="component" value="Unassembled WGS sequence"/>
</dbReference>
<evidence type="ECO:0000256" key="1">
    <source>
        <dbReference type="SAM" id="MobiDB-lite"/>
    </source>
</evidence>
<proteinExistence type="predicted"/>
<evidence type="ECO:0000313" key="2">
    <source>
        <dbReference type="EMBL" id="KAG9350229.1"/>
    </source>
</evidence>
<gene>
    <name evidence="2" type="ORF">JZ751_026582</name>
</gene>
<dbReference type="EMBL" id="JAFBMS010000008">
    <property type="protein sequence ID" value="KAG9350229.1"/>
    <property type="molecule type" value="Genomic_DNA"/>
</dbReference>
<reference evidence="2" key="1">
    <citation type="thesis" date="2021" institute="BYU ScholarsArchive" country="Provo, UT, USA">
        <title>Applications of and Algorithms for Genome Assembly and Genomic Analyses with an Emphasis on Marine Teleosts.</title>
        <authorList>
            <person name="Pickett B.D."/>
        </authorList>
    </citation>
    <scope>NUCLEOTIDE SEQUENCE</scope>
    <source>
        <strain evidence="2">HI-2016</strain>
    </source>
</reference>
<dbReference type="AlphaFoldDB" id="A0A8T2PDE4"/>
<evidence type="ECO:0000313" key="3">
    <source>
        <dbReference type="Proteomes" id="UP000824540"/>
    </source>
</evidence>
<name>A0A8T2PDE4_9TELE</name>
<protein>
    <submittedName>
        <fullName evidence="2">Uncharacterized protein</fullName>
    </submittedName>
</protein>